<feature type="non-terminal residue" evidence="1">
    <location>
        <position position="1"/>
    </location>
</feature>
<organism evidence="1">
    <name type="scientific">marine sediment metagenome</name>
    <dbReference type="NCBI Taxonomy" id="412755"/>
    <lineage>
        <taxon>unclassified sequences</taxon>
        <taxon>metagenomes</taxon>
        <taxon>ecological metagenomes</taxon>
    </lineage>
</organism>
<name>X1A6G7_9ZZZZ</name>
<gene>
    <name evidence="1" type="ORF">S01H4_35262</name>
</gene>
<accession>X1A6G7</accession>
<dbReference type="EMBL" id="BART01018726">
    <property type="protein sequence ID" value="GAG77334.1"/>
    <property type="molecule type" value="Genomic_DNA"/>
</dbReference>
<comment type="caution">
    <text evidence="1">The sequence shown here is derived from an EMBL/GenBank/DDBJ whole genome shotgun (WGS) entry which is preliminary data.</text>
</comment>
<protein>
    <submittedName>
        <fullName evidence="1">Uncharacterized protein</fullName>
    </submittedName>
</protein>
<reference evidence="1" key="1">
    <citation type="journal article" date="2014" name="Front. Microbiol.">
        <title>High frequency of phylogenetically diverse reductive dehalogenase-homologous genes in deep subseafloor sedimentary metagenomes.</title>
        <authorList>
            <person name="Kawai M."/>
            <person name="Futagami T."/>
            <person name="Toyoda A."/>
            <person name="Takaki Y."/>
            <person name="Nishi S."/>
            <person name="Hori S."/>
            <person name="Arai W."/>
            <person name="Tsubouchi T."/>
            <person name="Morono Y."/>
            <person name="Uchiyama I."/>
            <person name="Ito T."/>
            <person name="Fujiyama A."/>
            <person name="Inagaki F."/>
            <person name="Takami H."/>
        </authorList>
    </citation>
    <scope>NUCLEOTIDE SEQUENCE</scope>
    <source>
        <strain evidence="1">Expedition CK06-06</strain>
    </source>
</reference>
<proteinExistence type="predicted"/>
<dbReference type="AlphaFoldDB" id="X1A6G7"/>
<feature type="non-terminal residue" evidence="1">
    <location>
        <position position="296"/>
    </location>
</feature>
<evidence type="ECO:0000313" key="1">
    <source>
        <dbReference type="EMBL" id="GAG77334.1"/>
    </source>
</evidence>
<sequence length="296" mass="33025">KEIDEKVTAYTGDLVKKTLEELSPEAIGDSPLSPERASQMLTVAGVAGLGIHTAAFIGGIVAEAATLGQLDGFARISAEVLDKLGLGELSRAMVMTPLEPLLLTPARHFWNAEYPSEIPDSAELIQMVVREVIDIPTFKKLMAYQGINEVHSQNIWDAHFIAPSLGQLLTSFRRGNLTEPELIDLQILVDLDKRYDPIWRDQWYNDPTPRQGRFMYETGEIELPQLRDIVVRSGLVPEFVDPFTGYLAKFQERLWQRRYLVALSAGYRAGVYEESRVRAEVAAAGYSSGVADWMIA</sequence>